<dbReference type="Pfam" id="PF09786">
    <property type="entry name" value="CytochromB561_N"/>
    <property type="match status" value="1"/>
</dbReference>
<keyword evidence="2" id="KW-0812">Transmembrane</keyword>
<name>A0A9Q0N0E0_9DIPT</name>
<dbReference type="PANTHER" id="PTHR21780:SF0">
    <property type="entry name" value="TRANSMEMBRANE PROTEIN 209"/>
    <property type="match status" value="1"/>
</dbReference>
<keyword evidence="2" id="KW-0472">Membrane</keyword>
<accession>A0A9Q0N0E0</accession>
<comment type="caution">
    <text evidence="2">The sequence shown here is derived from an EMBL/GenBank/DDBJ whole genome shotgun (WGS) entry which is preliminary data.</text>
</comment>
<evidence type="ECO:0000256" key="1">
    <source>
        <dbReference type="SAM" id="SignalP"/>
    </source>
</evidence>
<dbReference type="Proteomes" id="UP001151699">
    <property type="component" value="Chromosome B"/>
</dbReference>
<evidence type="ECO:0000313" key="2">
    <source>
        <dbReference type="EMBL" id="KAJ6640637.1"/>
    </source>
</evidence>
<keyword evidence="3" id="KW-1185">Reference proteome</keyword>
<dbReference type="AlphaFoldDB" id="A0A9Q0N0E0"/>
<evidence type="ECO:0000313" key="3">
    <source>
        <dbReference type="Proteomes" id="UP001151699"/>
    </source>
</evidence>
<dbReference type="OrthoDB" id="509821at2759"/>
<dbReference type="GO" id="GO:0016020">
    <property type="term" value="C:membrane"/>
    <property type="evidence" value="ECO:0007669"/>
    <property type="project" value="TreeGrafter"/>
</dbReference>
<dbReference type="PANTHER" id="PTHR21780">
    <property type="entry name" value="TRANSMEMBRANE PROTEIN 209"/>
    <property type="match status" value="1"/>
</dbReference>
<feature type="chain" id="PRO_5040212313" evidence="1">
    <location>
        <begin position="29"/>
        <end position="462"/>
    </location>
</feature>
<gene>
    <name evidence="2" type="primary">tmem209</name>
    <name evidence="2" type="ORF">Bhyg_05568</name>
</gene>
<dbReference type="EMBL" id="WJQU01000002">
    <property type="protein sequence ID" value="KAJ6640637.1"/>
    <property type="molecule type" value="Genomic_DNA"/>
</dbReference>
<organism evidence="2 3">
    <name type="scientific">Pseudolycoriella hygida</name>
    <dbReference type="NCBI Taxonomy" id="35572"/>
    <lineage>
        <taxon>Eukaryota</taxon>
        <taxon>Metazoa</taxon>
        <taxon>Ecdysozoa</taxon>
        <taxon>Arthropoda</taxon>
        <taxon>Hexapoda</taxon>
        <taxon>Insecta</taxon>
        <taxon>Pterygota</taxon>
        <taxon>Neoptera</taxon>
        <taxon>Endopterygota</taxon>
        <taxon>Diptera</taxon>
        <taxon>Nematocera</taxon>
        <taxon>Sciaroidea</taxon>
        <taxon>Sciaridae</taxon>
        <taxon>Pseudolycoriella</taxon>
    </lineage>
</organism>
<keyword evidence="1" id="KW-0732">Signal</keyword>
<dbReference type="InterPro" id="IPR019176">
    <property type="entry name" value="Cytochrome_B561-rel"/>
</dbReference>
<sequence>MVFLEITIFEKLALIIVLDSSFITTTPARPTPKKDANAVNVTSLSWHSSMNDSNRNLSQSCWTFNRYSPQRKSMNNSYGNNTSRQNILISNSMSNVSNLSQTNSPSLSFSSPYKYSNDRCDIIADEGDMQKYLKKIEQQDKSMSQVVEHWNEEADRNSKNFLWNYCNNAANLLKTSIYQLAPTSTSQSNSSSKDELGIFRNDCGDNAGNSDIIKTFGSSELTQSVYNLRMWIACTVLHRLEAEIVKTNKAFECRGFFDLKIGCVGLDRLKKTAENQQLVGMAPVLPMIVPFLEMSSNQEYLVRRISDLSKGCVLSEYRWNSGGTYNSLNWDEHLPTDSAIIFHVFCSYLDSQLPPLPQPGGRAFFNRYVVSGDKKTPKEIVAEVKNKTKCAILYTNIMKPKLNFISDGKIHNCVHDRNNIFYVIIEFLIYMKTNNAGLLEGVNLGRSGLNLLRVIEEQQMDY</sequence>
<proteinExistence type="predicted"/>
<protein>
    <submittedName>
        <fullName evidence="2">Transmembrane protein</fullName>
    </submittedName>
</protein>
<feature type="signal peptide" evidence="1">
    <location>
        <begin position="1"/>
        <end position="28"/>
    </location>
</feature>
<reference evidence="2" key="1">
    <citation type="submission" date="2022-07" db="EMBL/GenBank/DDBJ databases">
        <authorList>
            <person name="Trinca V."/>
            <person name="Uliana J.V.C."/>
            <person name="Torres T.T."/>
            <person name="Ward R.J."/>
            <person name="Monesi N."/>
        </authorList>
    </citation>
    <scope>NUCLEOTIDE SEQUENCE</scope>
    <source>
        <strain evidence="2">HSMRA1968</strain>
        <tissue evidence="2">Whole embryos</tissue>
    </source>
</reference>